<dbReference type="GO" id="GO:0003735">
    <property type="term" value="F:structural constituent of ribosome"/>
    <property type="evidence" value="ECO:0007669"/>
    <property type="project" value="InterPro"/>
</dbReference>
<organism evidence="9 10">
    <name type="scientific">Candidatus Falkowbacteria bacterium RIFCSPLOWO2_12_FULL_45_10</name>
    <dbReference type="NCBI Taxonomy" id="1797990"/>
    <lineage>
        <taxon>Bacteria</taxon>
        <taxon>Candidatus Falkowiibacteriota</taxon>
    </lineage>
</organism>
<accession>A0A1F5RVJ0</accession>
<dbReference type="InterPro" id="IPR010979">
    <property type="entry name" value="Ribosomal_uS13-like_H2TH"/>
</dbReference>
<dbReference type="Gene3D" id="1.10.8.50">
    <property type="match status" value="1"/>
</dbReference>
<keyword evidence="5 7" id="KW-0687">Ribonucleoprotein</keyword>
<comment type="caution">
    <text evidence="9">The sequence shown here is derived from an EMBL/GenBank/DDBJ whole genome shotgun (WGS) entry which is preliminary data.</text>
</comment>
<evidence type="ECO:0000256" key="5">
    <source>
        <dbReference type="ARBA" id="ARBA00023274"/>
    </source>
</evidence>
<evidence type="ECO:0000256" key="7">
    <source>
        <dbReference type="HAMAP-Rule" id="MF_01315"/>
    </source>
</evidence>
<dbReference type="InterPro" id="IPR019980">
    <property type="entry name" value="Ribosomal_uS13_bac-type"/>
</dbReference>
<evidence type="ECO:0000256" key="3">
    <source>
        <dbReference type="ARBA" id="ARBA00022884"/>
    </source>
</evidence>
<evidence type="ECO:0000256" key="4">
    <source>
        <dbReference type="ARBA" id="ARBA00022980"/>
    </source>
</evidence>
<dbReference type="PANTHER" id="PTHR10871:SF1">
    <property type="entry name" value="SMALL RIBOSOMAL SUBUNIT PROTEIN US13M"/>
    <property type="match status" value="1"/>
</dbReference>
<evidence type="ECO:0000256" key="8">
    <source>
        <dbReference type="RuleBase" id="RU003830"/>
    </source>
</evidence>
<evidence type="ECO:0000313" key="10">
    <source>
        <dbReference type="Proteomes" id="UP000178682"/>
    </source>
</evidence>
<dbReference type="FunFam" id="1.10.8.50:FF:000001">
    <property type="entry name" value="30S ribosomal protein S13"/>
    <property type="match status" value="1"/>
</dbReference>
<dbReference type="NCBIfam" id="TIGR03631">
    <property type="entry name" value="uS13_bact"/>
    <property type="match status" value="1"/>
</dbReference>
<evidence type="ECO:0000256" key="1">
    <source>
        <dbReference type="ARBA" id="ARBA00008080"/>
    </source>
</evidence>
<dbReference type="InterPro" id="IPR001892">
    <property type="entry name" value="Ribosomal_uS13"/>
</dbReference>
<dbReference type="GO" id="GO:0005829">
    <property type="term" value="C:cytosol"/>
    <property type="evidence" value="ECO:0007669"/>
    <property type="project" value="TreeGrafter"/>
</dbReference>
<keyword evidence="7" id="KW-0820">tRNA-binding</keyword>
<dbReference type="PIRSF" id="PIRSF002134">
    <property type="entry name" value="Ribosomal_S13"/>
    <property type="match status" value="1"/>
</dbReference>
<keyword evidence="4 7" id="KW-0689">Ribosomal protein</keyword>
<dbReference type="GO" id="GO:0015935">
    <property type="term" value="C:small ribosomal subunit"/>
    <property type="evidence" value="ECO:0007669"/>
    <property type="project" value="TreeGrafter"/>
</dbReference>
<keyword evidence="3 7" id="KW-0694">RNA-binding</keyword>
<dbReference type="GO" id="GO:0006412">
    <property type="term" value="P:translation"/>
    <property type="evidence" value="ECO:0007669"/>
    <property type="project" value="UniProtKB-UniRule"/>
</dbReference>
<name>A0A1F5RVJ0_9BACT</name>
<comment type="similarity">
    <text evidence="1 7 8">Belongs to the universal ribosomal protein uS13 family.</text>
</comment>
<gene>
    <name evidence="7" type="primary">rpsM</name>
    <name evidence="9" type="ORF">A3G56_01690</name>
</gene>
<dbReference type="InterPro" id="IPR027437">
    <property type="entry name" value="Rbsml_uS13_C"/>
</dbReference>
<comment type="subunit">
    <text evidence="7">Part of the 30S ribosomal subunit. Forms a loose heterodimer with protein S19. Forms two bridges to the 50S subunit in the 70S ribosome.</text>
</comment>
<comment type="function">
    <text evidence="7">Located at the top of the head of the 30S subunit, it contacts several helices of the 16S rRNA. In the 70S ribosome it contacts the 23S rRNA (bridge B1a) and protein L5 of the 50S subunit (bridge B1b), connecting the 2 subunits; these bridges are implicated in subunit movement. Contacts the tRNAs in the A and P-sites.</text>
</comment>
<dbReference type="PANTHER" id="PTHR10871">
    <property type="entry name" value="30S RIBOSOMAL PROTEIN S13/40S RIBOSOMAL PROTEIN S18"/>
    <property type="match status" value="1"/>
</dbReference>
<dbReference type="Proteomes" id="UP000178682">
    <property type="component" value="Unassembled WGS sequence"/>
</dbReference>
<dbReference type="HAMAP" id="MF_01315">
    <property type="entry name" value="Ribosomal_uS13"/>
    <property type="match status" value="1"/>
</dbReference>
<evidence type="ECO:0000256" key="6">
    <source>
        <dbReference type="ARBA" id="ARBA00035166"/>
    </source>
</evidence>
<dbReference type="EMBL" id="MFFX01000053">
    <property type="protein sequence ID" value="OGF18342.1"/>
    <property type="molecule type" value="Genomic_DNA"/>
</dbReference>
<dbReference type="GO" id="GO:0019843">
    <property type="term" value="F:rRNA binding"/>
    <property type="evidence" value="ECO:0007669"/>
    <property type="project" value="UniProtKB-UniRule"/>
</dbReference>
<keyword evidence="2 7" id="KW-0699">rRNA-binding</keyword>
<proteinExistence type="inferred from homology"/>
<reference evidence="9 10" key="1">
    <citation type="journal article" date="2016" name="Nat. Commun.">
        <title>Thousands of microbial genomes shed light on interconnected biogeochemical processes in an aquifer system.</title>
        <authorList>
            <person name="Anantharaman K."/>
            <person name="Brown C.T."/>
            <person name="Hug L.A."/>
            <person name="Sharon I."/>
            <person name="Castelle C.J."/>
            <person name="Probst A.J."/>
            <person name="Thomas B.C."/>
            <person name="Singh A."/>
            <person name="Wilkins M.J."/>
            <person name="Karaoz U."/>
            <person name="Brodie E.L."/>
            <person name="Williams K.H."/>
            <person name="Hubbard S.S."/>
            <person name="Banfield J.F."/>
        </authorList>
    </citation>
    <scope>NUCLEOTIDE SEQUENCE [LARGE SCALE GENOMIC DNA]</scope>
</reference>
<protein>
    <recommendedName>
        <fullName evidence="6 7">Small ribosomal subunit protein uS13</fullName>
    </recommendedName>
</protein>
<dbReference type="PROSITE" id="PS50159">
    <property type="entry name" value="RIBOSOMAL_S13_2"/>
    <property type="match status" value="1"/>
</dbReference>
<evidence type="ECO:0000313" key="9">
    <source>
        <dbReference type="EMBL" id="OGF18342.1"/>
    </source>
</evidence>
<dbReference type="SUPFAM" id="SSF46946">
    <property type="entry name" value="S13-like H2TH domain"/>
    <property type="match status" value="1"/>
</dbReference>
<dbReference type="Gene3D" id="4.10.910.10">
    <property type="entry name" value="30s ribosomal protein s13, domain 2"/>
    <property type="match status" value="1"/>
</dbReference>
<dbReference type="InterPro" id="IPR018269">
    <property type="entry name" value="Ribosomal_uS13_CS"/>
</dbReference>
<dbReference type="Pfam" id="PF00416">
    <property type="entry name" value="Ribosomal_S13"/>
    <property type="match status" value="1"/>
</dbReference>
<dbReference type="AlphaFoldDB" id="A0A1F5RVJ0"/>
<sequence length="130" mass="14723">MAVRIAGVTIPNDKRVEVALTYIFGIGRTSANQILQKAQVERDARVHSLSEEEVNRLRAIIEKEYRVEGDLRREVVSNIKRLKDIGCYRGIRHSKGLPVRGQRTKTNSRTVRGNVRKTTISGKRPSAQKT</sequence>
<dbReference type="PROSITE" id="PS00646">
    <property type="entry name" value="RIBOSOMAL_S13_1"/>
    <property type="match status" value="1"/>
</dbReference>
<evidence type="ECO:0000256" key="2">
    <source>
        <dbReference type="ARBA" id="ARBA00022730"/>
    </source>
</evidence>
<dbReference type="GO" id="GO:0000049">
    <property type="term" value="F:tRNA binding"/>
    <property type="evidence" value="ECO:0007669"/>
    <property type="project" value="UniProtKB-UniRule"/>
</dbReference>